<dbReference type="AlphaFoldDB" id="A0A1Y2NSQ7"/>
<dbReference type="EMBL" id="ASYR01000016">
    <property type="protein sequence ID" value="KAF0649187.1"/>
    <property type="molecule type" value="Genomic_DNA"/>
</dbReference>
<dbReference type="Proteomes" id="UP000731519">
    <property type="component" value="Unassembled WGS sequence"/>
</dbReference>
<feature type="region of interest" description="Disordered" evidence="1">
    <location>
        <begin position="202"/>
        <end position="250"/>
    </location>
</feature>
<protein>
    <recommendedName>
        <fullName evidence="7">DUF2637 domain-containing protein</fullName>
    </recommendedName>
</protein>
<evidence type="ECO:0000313" key="5">
    <source>
        <dbReference type="Proteomes" id="UP000194318"/>
    </source>
</evidence>
<dbReference type="Proteomes" id="UP000194318">
    <property type="component" value="Unassembled WGS sequence"/>
</dbReference>
<comment type="caution">
    <text evidence="4">The sequence shown here is derived from an EMBL/GenBank/DDBJ whole genome shotgun (WGS) entry which is preliminary data.</text>
</comment>
<gene>
    <name evidence="4" type="ORF">BG846_04102</name>
    <name evidence="3" type="ORF">K701_13845</name>
</gene>
<keyword evidence="2" id="KW-0472">Membrane</keyword>
<sequence length="305" mass="32831">MTTTRHRVPPVLIGALLLAALSLIWSAYAITDLMQAGKFGLSVAIAGDIGWLTILWAEYRGIAIAGRTWVAPAAGWAIALGVAVLLALHGHDANSWGQGIAGPFVVLVSKCVGTIAVASLRDPAALTAEQEAAIHEVMRDSEYTARLNQAERDRIDRAADAEIARIRAEARITLARDDADFEIALERMEKRAQIERRSPLALTSGPVYAPNPITREQPSEQFANTPSNPANTPSTITPNTPLNRPNPDREQPSMAAIVREQLANTASTDDAITRVLAIIPNANRDSVAAAVRRERKKNPMKGGYA</sequence>
<dbReference type="EMBL" id="MIFZ01000286">
    <property type="protein sequence ID" value="OSY50281.1"/>
    <property type="molecule type" value="Genomic_DNA"/>
</dbReference>
<evidence type="ECO:0000313" key="4">
    <source>
        <dbReference type="EMBL" id="OSY50281.1"/>
    </source>
</evidence>
<dbReference type="RefSeq" id="WP_031137022.1">
    <property type="nucleotide sequence ID" value="NZ_ASYR01000016.1"/>
</dbReference>
<reference evidence="4 5" key="2">
    <citation type="submission" date="2016-09" db="EMBL/GenBank/DDBJ databases">
        <title>Streptomyces fradiae DSM40063, a candidate organism with high potential of specific P450 cytochromes.</title>
        <authorList>
            <person name="Grumaz C."/>
            <person name="Vainshtein Y."/>
            <person name="Kirstahler P."/>
            <person name="Sohn K."/>
        </authorList>
    </citation>
    <scope>NUCLEOTIDE SEQUENCE [LARGE SCALE GENOMIC DNA]</scope>
    <source>
        <strain evidence="4 5">DSM 40063</strain>
    </source>
</reference>
<accession>A0A1Y2NSQ7</accession>
<feature type="compositionally biased region" description="Polar residues" evidence="1">
    <location>
        <begin position="214"/>
        <end position="243"/>
    </location>
</feature>
<evidence type="ECO:0000313" key="3">
    <source>
        <dbReference type="EMBL" id="KAF0649187.1"/>
    </source>
</evidence>
<feature type="transmembrane region" description="Helical" evidence="2">
    <location>
        <begin position="100"/>
        <end position="120"/>
    </location>
</feature>
<keyword evidence="2" id="KW-1133">Transmembrane helix</keyword>
<evidence type="ECO:0008006" key="7">
    <source>
        <dbReference type="Google" id="ProtNLM"/>
    </source>
</evidence>
<reference evidence="3 6" key="1">
    <citation type="submission" date="2013-05" db="EMBL/GenBank/DDBJ databases">
        <title>Genome Sequence of Streptomyces fradiae.</title>
        <authorList>
            <person name="Kirby R."/>
        </authorList>
    </citation>
    <scope>NUCLEOTIDE SEQUENCE [LARGE SCALE GENOMIC DNA]</scope>
    <source>
        <strain evidence="3 6">ATCC 10745</strain>
    </source>
</reference>
<feature type="transmembrane region" description="Helical" evidence="2">
    <location>
        <begin position="69"/>
        <end position="88"/>
    </location>
</feature>
<feature type="transmembrane region" description="Helical" evidence="2">
    <location>
        <begin position="39"/>
        <end position="57"/>
    </location>
</feature>
<evidence type="ECO:0000256" key="2">
    <source>
        <dbReference type="SAM" id="Phobius"/>
    </source>
</evidence>
<keyword evidence="2" id="KW-0812">Transmembrane</keyword>
<keyword evidence="6" id="KW-1185">Reference proteome</keyword>
<name>A0A1Y2NSQ7_STRFR</name>
<organism evidence="4 5">
    <name type="scientific">Streptomyces fradiae ATCC 10745 = DSM 40063</name>
    <dbReference type="NCBI Taxonomy" id="1319510"/>
    <lineage>
        <taxon>Bacteria</taxon>
        <taxon>Bacillati</taxon>
        <taxon>Actinomycetota</taxon>
        <taxon>Actinomycetes</taxon>
        <taxon>Kitasatosporales</taxon>
        <taxon>Streptomycetaceae</taxon>
        <taxon>Streptomyces</taxon>
    </lineage>
</organism>
<evidence type="ECO:0000256" key="1">
    <source>
        <dbReference type="SAM" id="MobiDB-lite"/>
    </source>
</evidence>
<dbReference type="GeneID" id="91403048"/>
<proteinExistence type="predicted"/>
<evidence type="ECO:0000313" key="6">
    <source>
        <dbReference type="Proteomes" id="UP000731519"/>
    </source>
</evidence>